<accession>A0ABR7WLQ5</accession>
<protein>
    <submittedName>
        <fullName evidence="1">Uncharacterized protein</fullName>
    </submittedName>
</protein>
<keyword evidence="2" id="KW-1185">Reference proteome</keyword>
<evidence type="ECO:0000313" key="1">
    <source>
        <dbReference type="EMBL" id="MBD1362299.1"/>
    </source>
</evidence>
<dbReference type="Proteomes" id="UP000606600">
    <property type="component" value="Unassembled WGS sequence"/>
</dbReference>
<dbReference type="EMBL" id="JACWMY010000001">
    <property type="protein sequence ID" value="MBD1362299.1"/>
    <property type="molecule type" value="Genomic_DNA"/>
</dbReference>
<dbReference type="RefSeq" id="WP_191186988.1">
    <property type="nucleotide sequence ID" value="NZ_JACWMY010000001.1"/>
</dbReference>
<gene>
    <name evidence="1" type="ORF">IDJ77_00630</name>
</gene>
<name>A0ABR7WLQ5_9SPHI</name>
<organism evidence="1 2">
    <name type="scientific">Mucilaginibacter pankratovii</name>
    <dbReference type="NCBI Taxonomy" id="2772110"/>
    <lineage>
        <taxon>Bacteria</taxon>
        <taxon>Pseudomonadati</taxon>
        <taxon>Bacteroidota</taxon>
        <taxon>Sphingobacteriia</taxon>
        <taxon>Sphingobacteriales</taxon>
        <taxon>Sphingobacteriaceae</taxon>
        <taxon>Mucilaginibacter</taxon>
    </lineage>
</organism>
<evidence type="ECO:0000313" key="2">
    <source>
        <dbReference type="Proteomes" id="UP000606600"/>
    </source>
</evidence>
<sequence length="126" mass="14634">MNYDFFADEADKLSLLTYILQETDLQIFDLSSPFGETIRRYESVDDIRSRFDLKNETPSAIHFQLWSPQFKGEPIFRKIELNPKYCNGLTYRFATEGWGLIQLYLGGISGKNLKHSHIGHSTKRVP</sequence>
<comment type="caution">
    <text evidence="1">The sequence shown here is derived from an EMBL/GenBank/DDBJ whole genome shotgun (WGS) entry which is preliminary data.</text>
</comment>
<reference evidence="1 2" key="1">
    <citation type="submission" date="2020-09" db="EMBL/GenBank/DDBJ databases">
        <title>Novel species of Mucilaginibacter isolated from a glacier on the Tibetan Plateau.</title>
        <authorList>
            <person name="Liu Q."/>
            <person name="Xin Y.-H."/>
        </authorList>
    </citation>
    <scope>NUCLEOTIDE SEQUENCE [LARGE SCALE GENOMIC DNA]</scope>
    <source>
        <strain evidence="1 2">ZT4R22</strain>
    </source>
</reference>
<proteinExistence type="predicted"/>